<feature type="domain" description="Molybdopterin cofactor biosynthesis C (MoaC)" evidence="8">
    <location>
        <begin position="168"/>
        <end position="303"/>
    </location>
</feature>
<dbReference type="RefSeq" id="WP_153817891.1">
    <property type="nucleotide sequence ID" value="NZ_WJIE01000001.1"/>
</dbReference>
<dbReference type="CDD" id="cd01420">
    <property type="entry name" value="MoaC_PE"/>
    <property type="match status" value="1"/>
</dbReference>
<dbReference type="Pfam" id="PF09655">
    <property type="entry name" value="Nitr_red_assoc"/>
    <property type="match status" value="1"/>
</dbReference>
<feature type="binding site" evidence="7">
    <location>
        <begin position="266"/>
        <end position="267"/>
    </location>
    <ligand>
        <name>substrate</name>
    </ligand>
</feature>
<feature type="active site" evidence="7">
    <location>
        <position position="281"/>
    </location>
</feature>
<dbReference type="AlphaFoldDB" id="A0A6N7PG07"/>
<dbReference type="UniPathway" id="UPA00344"/>
<evidence type="ECO:0000256" key="1">
    <source>
        <dbReference type="ARBA" id="ARBA00001637"/>
    </source>
</evidence>
<evidence type="ECO:0000256" key="5">
    <source>
        <dbReference type="ARBA" id="ARBA00023239"/>
    </source>
</evidence>
<comment type="pathway">
    <text evidence="2 7">Cofactor biosynthesis; molybdopterin biosynthesis.</text>
</comment>
<dbReference type="EC" id="4.6.1.17" evidence="3 7"/>
<dbReference type="EMBL" id="WJIE01000001">
    <property type="protein sequence ID" value="MRG91052.1"/>
    <property type="molecule type" value="Genomic_DNA"/>
</dbReference>
<gene>
    <name evidence="7 9" type="primary">moaC</name>
    <name evidence="9" type="ORF">GF068_03820</name>
</gene>
<dbReference type="InterPro" id="IPR013481">
    <property type="entry name" value="NarM"/>
</dbReference>
<comment type="subunit">
    <text evidence="7">Homohexamer; trimer of dimers.</text>
</comment>
<dbReference type="SUPFAM" id="SSF55040">
    <property type="entry name" value="Molybdenum cofactor biosynthesis protein C, MoaC"/>
    <property type="match status" value="1"/>
</dbReference>
<dbReference type="Proteomes" id="UP000440224">
    <property type="component" value="Unassembled WGS sequence"/>
</dbReference>
<evidence type="ECO:0000256" key="2">
    <source>
        <dbReference type="ARBA" id="ARBA00005046"/>
    </source>
</evidence>
<comment type="similarity">
    <text evidence="7">Belongs to the MoaC family.</text>
</comment>
<dbReference type="HAMAP" id="MF_01224_B">
    <property type="entry name" value="MoaC_B"/>
    <property type="match status" value="1"/>
</dbReference>
<name>A0A6N7PG07_9BACT</name>
<sequence>MKELFSFEAEEIGPALDLVPLAARRALDHAGLRLPLEGWRSLSLEDRRRITRAGAEEIVDVPSVAAIVQQAYPPALPMPLGGDPSPDHLPEGLLLALPAGRAFDLRTWASLSGLARFSLVHCLRRASKRGDPSILAAALDVLAPEAAPQKADATSLSSHLGPRGDVRMVDVAEKAPSQRRAVAVARVRMRPETASRLARGDTPKGEVLATARIAGIMAAKRTPELIPMCHAIALTHVAIALDVDEAGARVTITASAEATDRTGVEMEAMVAASMAALTLYDMLKGIDREMVVEDVMLVEKSGGRSGHFRRKP</sequence>
<dbReference type="InterPro" id="IPR050105">
    <property type="entry name" value="MoCo_biosynth_MoaA/MoaC"/>
</dbReference>
<evidence type="ECO:0000256" key="3">
    <source>
        <dbReference type="ARBA" id="ARBA00012575"/>
    </source>
</evidence>
<reference evidence="9 10" key="1">
    <citation type="submission" date="2019-10" db="EMBL/GenBank/DDBJ databases">
        <title>A soil myxobacterium in the family Polyangiaceae.</title>
        <authorList>
            <person name="Li Y."/>
            <person name="Wang J."/>
        </authorList>
    </citation>
    <scope>NUCLEOTIDE SEQUENCE [LARGE SCALE GENOMIC DNA]</scope>
    <source>
        <strain evidence="9 10">DSM 14734</strain>
    </source>
</reference>
<dbReference type="NCBIfam" id="TIGR00581">
    <property type="entry name" value="moaC"/>
    <property type="match status" value="1"/>
</dbReference>
<evidence type="ECO:0000313" key="10">
    <source>
        <dbReference type="Proteomes" id="UP000440224"/>
    </source>
</evidence>
<keyword evidence="4 7" id="KW-0501">Molybdenum cofactor biosynthesis</keyword>
<comment type="function">
    <text evidence="6 7">Catalyzes the conversion of (8S)-3',8-cyclo-7,8-dihydroguanosine 5'-triphosphate to cyclic pyranopterin monophosphate (cPMP).</text>
</comment>
<feature type="binding site" evidence="7">
    <location>
        <begin position="228"/>
        <end position="230"/>
    </location>
    <ligand>
        <name>substrate</name>
    </ligand>
</feature>
<dbReference type="GO" id="GO:0061799">
    <property type="term" value="F:cyclic pyranopterin monophosphate synthase activity"/>
    <property type="evidence" value="ECO:0007669"/>
    <property type="project" value="UniProtKB-UniRule"/>
</dbReference>
<dbReference type="PANTHER" id="PTHR22960">
    <property type="entry name" value="MOLYBDOPTERIN COFACTOR SYNTHESIS PROTEIN A"/>
    <property type="match status" value="1"/>
</dbReference>
<dbReference type="Gene3D" id="3.30.70.640">
    <property type="entry name" value="Molybdopterin cofactor biosynthesis C (MoaC) domain"/>
    <property type="match status" value="1"/>
</dbReference>
<evidence type="ECO:0000313" key="9">
    <source>
        <dbReference type="EMBL" id="MRG91052.1"/>
    </source>
</evidence>
<dbReference type="InterPro" id="IPR047594">
    <property type="entry name" value="MoaC_bact/euk"/>
</dbReference>
<proteinExistence type="inferred from homology"/>
<protein>
    <recommendedName>
        <fullName evidence="3 7">Cyclic pyranopterin monophosphate synthase</fullName>
        <ecNumber evidence="3 7">4.6.1.17</ecNumber>
    </recommendedName>
    <alternativeName>
        <fullName evidence="7">Molybdenum cofactor biosynthesis protein C</fullName>
    </alternativeName>
</protein>
<dbReference type="GO" id="GO:0006777">
    <property type="term" value="P:Mo-molybdopterin cofactor biosynthetic process"/>
    <property type="evidence" value="ECO:0007669"/>
    <property type="project" value="UniProtKB-UniRule"/>
</dbReference>
<dbReference type="InterPro" id="IPR023045">
    <property type="entry name" value="MoaC"/>
</dbReference>
<comment type="catalytic activity">
    <reaction evidence="1 7">
        <text>(8S)-3',8-cyclo-7,8-dihydroguanosine 5'-triphosphate = cyclic pyranopterin phosphate + diphosphate</text>
        <dbReference type="Rhea" id="RHEA:49580"/>
        <dbReference type="ChEBI" id="CHEBI:33019"/>
        <dbReference type="ChEBI" id="CHEBI:59648"/>
        <dbReference type="ChEBI" id="CHEBI:131766"/>
        <dbReference type="EC" id="4.6.1.17"/>
    </reaction>
</comment>
<dbReference type="InterPro" id="IPR002820">
    <property type="entry name" value="Mopterin_CF_biosynth-C_dom"/>
</dbReference>
<keyword evidence="5 7" id="KW-0456">Lyase</keyword>
<evidence type="ECO:0000259" key="8">
    <source>
        <dbReference type="Pfam" id="PF01967"/>
    </source>
</evidence>
<evidence type="ECO:0000256" key="4">
    <source>
        <dbReference type="ARBA" id="ARBA00023150"/>
    </source>
</evidence>
<dbReference type="NCBIfam" id="NF006870">
    <property type="entry name" value="PRK09364.1"/>
    <property type="match status" value="1"/>
</dbReference>
<evidence type="ECO:0000256" key="7">
    <source>
        <dbReference type="HAMAP-Rule" id="MF_01224"/>
    </source>
</evidence>
<accession>A0A6N7PG07</accession>
<dbReference type="InterPro" id="IPR036522">
    <property type="entry name" value="MoaC_sf"/>
</dbReference>
<dbReference type="OrthoDB" id="9794429at2"/>
<dbReference type="Pfam" id="PF01967">
    <property type="entry name" value="MoaC"/>
    <property type="match status" value="1"/>
</dbReference>
<evidence type="ECO:0000256" key="6">
    <source>
        <dbReference type="ARBA" id="ARBA00055087"/>
    </source>
</evidence>
<dbReference type="PANTHER" id="PTHR22960:SF29">
    <property type="entry name" value="CYCLIC PYRANOPTERIN MONOPHOSPHATE SYNTHASE"/>
    <property type="match status" value="1"/>
</dbReference>
<organism evidence="9 10">
    <name type="scientific">Polyangium spumosum</name>
    <dbReference type="NCBI Taxonomy" id="889282"/>
    <lineage>
        <taxon>Bacteria</taxon>
        <taxon>Pseudomonadati</taxon>
        <taxon>Myxococcota</taxon>
        <taxon>Polyangia</taxon>
        <taxon>Polyangiales</taxon>
        <taxon>Polyangiaceae</taxon>
        <taxon>Polyangium</taxon>
    </lineage>
</organism>
<keyword evidence="10" id="KW-1185">Reference proteome</keyword>
<comment type="caution">
    <text evidence="9">The sequence shown here is derived from an EMBL/GenBank/DDBJ whole genome shotgun (WGS) entry which is preliminary data.</text>
</comment>